<keyword evidence="3 5" id="KW-0547">Nucleotide-binding</keyword>
<evidence type="ECO:0000256" key="2">
    <source>
        <dbReference type="ARBA" id="ARBA00022679"/>
    </source>
</evidence>
<keyword evidence="4 5" id="KW-0418">Kinase</keyword>
<dbReference type="PANTHER" id="PTHR31756">
    <property type="entry name" value="PYRUVATE, PHOSPHATE DIKINASE REGULATORY PROTEIN 1, CHLOROPLASTIC"/>
    <property type="match status" value="1"/>
</dbReference>
<accession>A0A368XVA9</accession>
<comment type="catalytic activity">
    <reaction evidence="5">
        <text>N(tele)-phospho-L-histidyl/L-threonyl-[pyruvate, phosphate dikinase] + ADP = N(tele)-phospho-L-histidyl/O-phospho-L-threonyl-[pyruvate, phosphate dikinase] + AMP + H(+)</text>
        <dbReference type="Rhea" id="RHEA:43692"/>
        <dbReference type="Rhea" id="RHEA-COMP:10650"/>
        <dbReference type="Rhea" id="RHEA-COMP:10651"/>
        <dbReference type="ChEBI" id="CHEBI:15378"/>
        <dbReference type="ChEBI" id="CHEBI:30013"/>
        <dbReference type="ChEBI" id="CHEBI:61977"/>
        <dbReference type="ChEBI" id="CHEBI:83586"/>
        <dbReference type="ChEBI" id="CHEBI:456215"/>
        <dbReference type="ChEBI" id="CHEBI:456216"/>
        <dbReference type="EC" id="2.7.11.32"/>
    </reaction>
</comment>
<comment type="caution">
    <text evidence="6">The sequence shown here is derived from an EMBL/GenBank/DDBJ whole genome shotgun (WGS) entry which is preliminary data.</text>
</comment>
<evidence type="ECO:0000313" key="6">
    <source>
        <dbReference type="EMBL" id="RCW71892.1"/>
    </source>
</evidence>
<evidence type="ECO:0000256" key="5">
    <source>
        <dbReference type="HAMAP-Rule" id="MF_00921"/>
    </source>
</evidence>
<keyword evidence="7" id="KW-1185">Reference proteome</keyword>
<dbReference type="AlphaFoldDB" id="A0A368XVA9"/>
<dbReference type="InterPro" id="IPR026565">
    <property type="entry name" value="PPDK_reg"/>
</dbReference>
<gene>
    <name evidence="6" type="ORF">DFR57_10575</name>
</gene>
<keyword evidence="1 5" id="KW-0723">Serine/threonine-protein kinase</keyword>
<evidence type="ECO:0000256" key="4">
    <source>
        <dbReference type="ARBA" id="ARBA00022777"/>
    </source>
</evidence>
<dbReference type="PANTHER" id="PTHR31756:SF3">
    <property type="entry name" value="PYRUVATE, PHOSPHATE DIKINASE REGULATORY PROTEIN 1, CHLOROPLASTIC"/>
    <property type="match status" value="1"/>
</dbReference>
<sequence length="270" mass="30226">MATTQSIIYVCSDAVGETADAVVRATIRQFSNDNVKVKRFSHIQTEEEIDEILNEVSNSFGFIAYTLVQSHLRKRMQQRAIKLKVKAVDVMGPMIQAYIDTFNDSPKPEPGQRQVLDEEYFKRIEAVEFAVKYDDGKDPKGLLLAEVVLIGVSRTSKTPLSIFLAHKGIKTANLPIIADTDPPEELFVPTDRMIIGLTINPAHLLKIRTERLKALGLPNKAKYASIEQINKELATADELMKKVNCNIINVSERSIEETAGLILKMLQDKS</sequence>
<organism evidence="6 7">
    <name type="scientific">Saliterribacillus persicus</name>
    <dbReference type="NCBI Taxonomy" id="930114"/>
    <lineage>
        <taxon>Bacteria</taxon>
        <taxon>Bacillati</taxon>
        <taxon>Bacillota</taxon>
        <taxon>Bacilli</taxon>
        <taxon>Bacillales</taxon>
        <taxon>Bacillaceae</taxon>
        <taxon>Saliterribacillus</taxon>
    </lineage>
</organism>
<protein>
    <recommendedName>
        <fullName evidence="5">Putative pyruvate, phosphate dikinase regulatory protein</fullName>
        <shortName evidence="5">PPDK regulatory protein</shortName>
        <ecNumber evidence="5">2.7.11.32</ecNumber>
        <ecNumber evidence="5">2.7.4.27</ecNumber>
    </recommendedName>
</protein>
<evidence type="ECO:0000313" key="7">
    <source>
        <dbReference type="Proteomes" id="UP000252585"/>
    </source>
</evidence>
<proteinExistence type="inferred from homology"/>
<dbReference type="RefSeq" id="WP_114352455.1">
    <property type="nucleotide sequence ID" value="NZ_QPJJ01000005.1"/>
</dbReference>
<dbReference type="NCBIfam" id="NF003742">
    <property type="entry name" value="PRK05339.1"/>
    <property type="match status" value="1"/>
</dbReference>
<dbReference type="GO" id="GO:0043531">
    <property type="term" value="F:ADP binding"/>
    <property type="evidence" value="ECO:0007669"/>
    <property type="project" value="UniProtKB-UniRule"/>
</dbReference>
<evidence type="ECO:0000256" key="3">
    <source>
        <dbReference type="ARBA" id="ARBA00022741"/>
    </source>
</evidence>
<reference evidence="6 7" key="1">
    <citation type="submission" date="2018-07" db="EMBL/GenBank/DDBJ databases">
        <title>Genomic Encyclopedia of Type Strains, Phase IV (KMG-IV): sequencing the most valuable type-strain genomes for metagenomic binning, comparative biology and taxonomic classification.</title>
        <authorList>
            <person name="Goeker M."/>
        </authorList>
    </citation>
    <scope>NUCLEOTIDE SEQUENCE [LARGE SCALE GENOMIC DNA]</scope>
    <source>
        <strain evidence="6 7">DSM 27696</strain>
    </source>
</reference>
<dbReference type="HAMAP" id="MF_00921">
    <property type="entry name" value="PDRP"/>
    <property type="match status" value="1"/>
</dbReference>
<comment type="similarity">
    <text evidence="5">Belongs to the pyruvate, phosphate/water dikinase regulatory protein family. PDRP subfamily.</text>
</comment>
<dbReference type="EC" id="2.7.4.27" evidence="5"/>
<evidence type="ECO:0000256" key="1">
    <source>
        <dbReference type="ARBA" id="ARBA00022527"/>
    </source>
</evidence>
<dbReference type="InterPro" id="IPR005177">
    <property type="entry name" value="Kinase-pyrophosphorylase"/>
</dbReference>
<dbReference type="EC" id="2.7.11.32" evidence="5"/>
<dbReference type="EMBL" id="QPJJ01000005">
    <property type="protein sequence ID" value="RCW71892.1"/>
    <property type="molecule type" value="Genomic_DNA"/>
</dbReference>
<name>A0A368XVA9_9BACI</name>
<dbReference type="GO" id="GO:0004674">
    <property type="term" value="F:protein serine/threonine kinase activity"/>
    <property type="evidence" value="ECO:0007669"/>
    <property type="project" value="UniProtKB-UniRule"/>
</dbReference>
<feature type="binding site" evidence="5">
    <location>
        <begin position="151"/>
        <end position="158"/>
    </location>
    <ligand>
        <name>ADP</name>
        <dbReference type="ChEBI" id="CHEBI:456216"/>
    </ligand>
</feature>
<dbReference type="Pfam" id="PF03618">
    <property type="entry name" value="Kinase-PPPase"/>
    <property type="match status" value="1"/>
</dbReference>
<comment type="function">
    <text evidence="5">Bifunctional serine/threonine kinase and phosphorylase involved in the regulation of the pyruvate, phosphate dikinase (PPDK) by catalyzing its phosphorylation/dephosphorylation.</text>
</comment>
<dbReference type="GO" id="GO:0005524">
    <property type="term" value="F:ATP binding"/>
    <property type="evidence" value="ECO:0007669"/>
    <property type="project" value="InterPro"/>
</dbReference>
<dbReference type="Proteomes" id="UP000252585">
    <property type="component" value="Unassembled WGS sequence"/>
</dbReference>
<dbReference type="OrthoDB" id="9782201at2"/>
<comment type="catalytic activity">
    <reaction evidence="5">
        <text>N(tele)-phospho-L-histidyl/O-phospho-L-threonyl-[pyruvate, phosphate dikinase] + phosphate + H(+) = N(tele)-phospho-L-histidyl/L-threonyl-[pyruvate, phosphate dikinase] + diphosphate</text>
        <dbReference type="Rhea" id="RHEA:43696"/>
        <dbReference type="Rhea" id="RHEA-COMP:10650"/>
        <dbReference type="Rhea" id="RHEA-COMP:10651"/>
        <dbReference type="ChEBI" id="CHEBI:15378"/>
        <dbReference type="ChEBI" id="CHEBI:30013"/>
        <dbReference type="ChEBI" id="CHEBI:33019"/>
        <dbReference type="ChEBI" id="CHEBI:43474"/>
        <dbReference type="ChEBI" id="CHEBI:61977"/>
        <dbReference type="ChEBI" id="CHEBI:83586"/>
        <dbReference type="EC" id="2.7.4.27"/>
    </reaction>
</comment>
<dbReference type="GO" id="GO:0016776">
    <property type="term" value="F:phosphotransferase activity, phosphate group as acceptor"/>
    <property type="evidence" value="ECO:0007669"/>
    <property type="project" value="UniProtKB-UniRule"/>
</dbReference>
<keyword evidence="2 5" id="KW-0808">Transferase</keyword>